<dbReference type="InterPro" id="IPR002575">
    <property type="entry name" value="Aminoglycoside_PTrfase"/>
</dbReference>
<accession>A0A381P112</accession>
<name>A0A381P112_9ZZZZ</name>
<dbReference type="EMBL" id="UINC01000673">
    <property type="protein sequence ID" value="SUZ59353.1"/>
    <property type="molecule type" value="Genomic_DNA"/>
</dbReference>
<dbReference type="InterPro" id="IPR011009">
    <property type="entry name" value="Kinase-like_dom_sf"/>
</dbReference>
<dbReference type="Pfam" id="PF01636">
    <property type="entry name" value="APH"/>
    <property type="match status" value="1"/>
</dbReference>
<feature type="domain" description="Aminoglycoside phosphotransferase" evidence="1">
    <location>
        <begin position="33"/>
        <end position="264"/>
    </location>
</feature>
<dbReference type="Gene3D" id="3.90.1200.10">
    <property type="match status" value="1"/>
</dbReference>
<gene>
    <name evidence="2" type="ORF">METZ01_LOCUS12207</name>
</gene>
<dbReference type="Gene3D" id="3.30.200.20">
    <property type="entry name" value="Phosphorylase Kinase, domain 1"/>
    <property type="match status" value="1"/>
</dbReference>
<reference evidence="2" key="1">
    <citation type="submission" date="2018-05" db="EMBL/GenBank/DDBJ databases">
        <authorList>
            <person name="Lanie J.A."/>
            <person name="Ng W.-L."/>
            <person name="Kazmierczak K.M."/>
            <person name="Andrzejewski T.M."/>
            <person name="Davidsen T.M."/>
            <person name="Wayne K.J."/>
            <person name="Tettelin H."/>
            <person name="Glass J.I."/>
            <person name="Rusch D."/>
            <person name="Podicherti R."/>
            <person name="Tsui H.-C.T."/>
            <person name="Winkler M.E."/>
        </authorList>
    </citation>
    <scope>NUCLEOTIDE SEQUENCE</scope>
</reference>
<dbReference type="AlphaFoldDB" id="A0A381P112"/>
<dbReference type="SUPFAM" id="SSF56112">
    <property type="entry name" value="Protein kinase-like (PK-like)"/>
    <property type="match status" value="1"/>
</dbReference>
<protein>
    <recommendedName>
        <fullName evidence="1">Aminoglycoside phosphotransferase domain-containing protein</fullName>
    </recommendedName>
</protein>
<sequence length="354" mass="40865">MTDSRRNQLSLWTKGVLNRLLPKGQDAIALEMVSGDASFRRYFRVRAGSDSFVAVDAPSESEDGRTFENISSLFRQAGVVVPKIYSADHERGFMLLSDFGDMLYHDALREAQQFDQIEVADSLYQKAISSLLVFQTNINKGTLDPYNRYELRKEMVLFEEWFCEEFLSLPLNQDIRDLIDGTFGFLEDAALGQPEVAVHRDYHSRNLMVLDPAIFGEEAGPGVIDFQDAVFGAYTYDLVSLLRDCYLNWSPEQVHKWASGYLEQANERGIVHDVDQQQFFRDFDLMGLQRHLKVMGIFARLNIRDNKPCYLADIPQVIRYFLEVSQRYREISPFVDWFNKDLLPVARTKLNLGY</sequence>
<proteinExistence type="predicted"/>
<organism evidence="2">
    <name type="scientific">marine metagenome</name>
    <dbReference type="NCBI Taxonomy" id="408172"/>
    <lineage>
        <taxon>unclassified sequences</taxon>
        <taxon>metagenomes</taxon>
        <taxon>ecological metagenomes</taxon>
    </lineage>
</organism>
<evidence type="ECO:0000313" key="2">
    <source>
        <dbReference type="EMBL" id="SUZ59353.1"/>
    </source>
</evidence>
<evidence type="ECO:0000259" key="1">
    <source>
        <dbReference type="Pfam" id="PF01636"/>
    </source>
</evidence>